<keyword evidence="2" id="KW-1185">Reference proteome</keyword>
<evidence type="ECO:0000313" key="2">
    <source>
        <dbReference type="Proteomes" id="UP000298284"/>
    </source>
</evidence>
<proteinExistence type="predicted"/>
<dbReference type="Proteomes" id="UP000298284">
    <property type="component" value="Unassembled WGS sequence"/>
</dbReference>
<dbReference type="OrthoDB" id="884743at2"/>
<dbReference type="EMBL" id="SRKZ01000001">
    <property type="protein sequence ID" value="TGD83191.1"/>
    <property type="molecule type" value="Genomic_DNA"/>
</dbReference>
<reference evidence="1 2" key="1">
    <citation type="submission" date="2019-04" db="EMBL/GenBank/DDBJ databases">
        <authorList>
            <person name="Feng G."/>
            <person name="Zhang J."/>
            <person name="Zhu H."/>
        </authorList>
    </citation>
    <scope>NUCLEOTIDE SEQUENCE [LARGE SCALE GENOMIC DNA]</scope>
    <source>
        <strain evidence="1 2">JCM 19491</strain>
    </source>
</reference>
<organism evidence="1 2">
    <name type="scientific">Hymenobacter wooponensis</name>
    <dbReference type="NCBI Taxonomy" id="1525360"/>
    <lineage>
        <taxon>Bacteria</taxon>
        <taxon>Pseudomonadati</taxon>
        <taxon>Bacteroidota</taxon>
        <taxon>Cytophagia</taxon>
        <taxon>Cytophagales</taxon>
        <taxon>Hymenobacteraceae</taxon>
        <taxon>Hymenobacter</taxon>
    </lineage>
</organism>
<evidence type="ECO:0000313" key="1">
    <source>
        <dbReference type="EMBL" id="TGD83191.1"/>
    </source>
</evidence>
<accession>A0A4Z0MU27</accession>
<dbReference type="RefSeq" id="WP_135529342.1">
    <property type="nucleotide sequence ID" value="NZ_SRKZ01000001.1"/>
</dbReference>
<comment type="caution">
    <text evidence="1">The sequence shown here is derived from an EMBL/GenBank/DDBJ whole genome shotgun (WGS) entry which is preliminary data.</text>
</comment>
<dbReference type="AlphaFoldDB" id="A0A4Z0MU27"/>
<sequence>MAKSSNTPDTKQLDDTLRALQGGLTSIPLSTANTTIDDWQEVLQQSGIPALQDIDRELGNLQSMLSVGAKGLDGKAIGRSLSMLGSQTTQVAATAQGDLRSSLTALADFLLRAGGDLEQDA</sequence>
<name>A0A4Z0MU27_9BACT</name>
<gene>
    <name evidence="1" type="ORF">EU557_05265</name>
</gene>
<protein>
    <submittedName>
        <fullName evidence="1">Uncharacterized protein</fullName>
    </submittedName>
</protein>